<protein>
    <submittedName>
        <fullName evidence="3">Uncharacterized protein</fullName>
    </submittedName>
</protein>
<feature type="transmembrane region" description="Helical" evidence="1">
    <location>
        <begin position="47"/>
        <end position="69"/>
    </location>
</feature>
<dbReference type="Proteomes" id="UP000247602">
    <property type="component" value="Unassembled WGS sequence"/>
</dbReference>
<evidence type="ECO:0000256" key="1">
    <source>
        <dbReference type="SAM" id="Phobius"/>
    </source>
</evidence>
<comment type="caution">
    <text evidence="3">The sequence shown here is derived from an EMBL/GenBank/DDBJ whole genome shotgun (WGS) entry which is preliminary data.</text>
</comment>
<feature type="transmembrane region" description="Helical" evidence="1">
    <location>
        <begin position="17"/>
        <end position="35"/>
    </location>
</feature>
<keyword evidence="1" id="KW-0812">Transmembrane</keyword>
<proteinExistence type="predicted"/>
<dbReference type="RefSeq" id="WP_110551332.1">
    <property type="nucleotide sequence ID" value="NZ_JACIBU010000002.1"/>
</dbReference>
<dbReference type="Proteomes" id="UP000580718">
    <property type="component" value="Unassembled WGS sequence"/>
</dbReference>
<keyword evidence="4" id="KW-1185">Reference proteome</keyword>
<keyword evidence="1" id="KW-1133">Transmembrane helix</keyword>
<gene>
    <name evidence="3" type="ORF">DMO24_05485</name>
    <name evidence="2" type="ORF">FHX36_004324</name>
</gene>
<reference evidence="2 5" key="2">
    <citation type="submission" date="2020-08" db="EMBL/GenBank/DDBJ databases">
        <title>Sequencing the genomes of 1000 actinobacteria strains.</title>
        <authorList>
            <person name="Klenk H.-P."/>
        </authorList>
    </citation>
    <scope>NUCLEOTIDE SEQUENCE [LARGE SCALE GENOMIC DNA]</scope>
    <source>
        <strain evidence="2 5">DSM 16678</strain>
    </source>
</reference>
<evidence type="ECO:0000313" key="4">
    <source>
        <dbReference type="Proteomes" id="UP000247602"/>
    </source>
</evidence>
<evidence type="ECO:0000313" key="2">
    <source>
        <dbReference type="EMBL" id="MBB3678535.1"/>
    </source>
</evidence>
<dbReference type="OrthoDB" id="127969at2"/>
<dbReference type="EMBL" id="JACIBU010000002">
    <property type="protein sequence ID" value="MBB3678535.1"/>
    <property type="molecule type" value="Genomic_DNA"/>
</dbReference>
<name>A0A323VCB6_9ACTN</name>
<dbReference type="AlphaFoldDB" id="A0A323VCB6"/>
<accession>A0A323VCB6</accession>
<dbReference type="EMBL" id="QKNV01000036">
    <property type="protein sequence ID" value="PZA22345.1"/>
    <property type="molecule type" value="Genomic_DNA"/>
</dbReference>
<organism evidence="3 4">
    <name type="scientific">Modestobacter versicolor</name>
    <dbReference type="NCBI Taxonomy" id="429133"/>
    <lineage>
        <taxon>Bacteria</taxon>
        <taxon>Bacillati</taxon>
        <taxon>Actinomycetota</taxon>
        <taxon>Actinomycetes</taxon>
        <taxon>Geodermatophilales</taxon>
        <taxon>Geodermatophilaceae</taxon>
        <taxon>Modestobacter</taxon>
    </lineage>
</organism>
<evidence type="ECO:0000313" key="5">
    <source>
        <dbReference type="Proteomes" id="UP000580718"/>
    </source>
</evidence>
<sequence length="255" mass="27257">MESPEFLLDGSRREGRLVLSVCALLVLTATAMVLLRLTFGAEGDVDVAAVVLTAVSVMATAVALFVAYVSAVNSHRQVIASARRAEQDRLDAAAPLVSVTVDDVLSTPAAGSAADAEPGTVDVQLRATVCLENLGDRPALVGLACGRTGGSPDRGLSWLPARGTGDEHLLRQEVTGRVPVADLLPRVRDRAWDGHHDWAVTVLVHDAHRTVTDRLTATCRVRLFAYRAGGWTWPDAAAPVADRWARLLDRRPFDG</sequence>
<reference evidence="3 4" key="1">
    <citation type="submission" date="2018-06" db="EMBL/GenBank/DDBJ databases">
        <title>Draft genome sequence of Modestobacter versicolor CP153-2.</title>
        <authorList>
            <person name="Gundlapally S.R."/>
        </authorList>
    </citation>
    <scope>NUCLEOTIDE SEQUENCE [LARGE SCALE GENOMIC DNA]</scope>
    <source>
        <strain evidence="3 4">CP153-2</strain>
    </source>
</reference>
<evidence type="ECO:0000313" key="3">
    <source>
        <dbReference type="EMBL" id="PZA22345.1"/>
    </source>
</evidence>
<keyword evidence="1" id="KW-0472">Membrane</keyword>